<gene>
    <name evidence="1" type="ORF">TCNE_LOCUS16293</name>
</gene>
<dbReference type="InterPro" id="IPR008952">
    <property type="entry name" value="Tetraspanin_EC2_sf"/>
</dbReference>
<dbReference type="Gene3D" id="1.10.1450.10">
    <property type="entry name" value="Tetraspanin"/>
    <property type="match status" value="1"/>
</dbReference>
<dbReference type="SUPFAM" id="SSF48652">
    <property type="entry name" value="Tetraspanin"/>
    <property type="match status" value="1"/>
</dbReference>
<dbReference type="GO" id="GO:0016020">
    <property type="term" value="C:membrane"/>
    <property type="evidence" value="ECO:0007669"/>
    <property type="project" value="InterPro"/>
</dbReference>
<proteinExistence type="predicted"/>
<evidence type="ECO:0000313" key="1">
    <source>
        <dbReference type="EMBL" id="VDM47614.1"/>
    </source>
</evidence>
<protein>
    <submittedName>
        <fullName evidence="1">Uncharacterized protein</fullName>
    </submittedName>
</protein>
<organism evidence="1">
    <name type="scientific">Toxocara canis</name>
    <name type="common">Canine roundworm</name>
    <dbReference type="NCBI Taxonomy" id="6265"/>
    <lineage>
        <taxon>Eukaryota</taxon>
        <taxon>Metazoa</taxon>
        <taxon>Ecdysozoa</taxon>
        <taxon>Nematoda</taxon>
        <taxon>Chromadorea</taxon>
        <taxon>Rhabditida</taxon>
        <taxon>Spirurina</taxon>
        <taxon>Ascaridomorpha</taxon>
        <taxon>Ascaridoidea</taxon>
        <taxon>Toxocaridae</taxon>
        <taxon>Toxocara</taxon>
    </lineage>
</organism>
<accession>A0A3P7H0M3</accession>
<reference evidence="1" key="1">
    <citation type="submission" date="2018-11" db="EMBL/GenBank/DDBJ databases">
        <authorList>
            <consortium name="Pathogen Informatics"/>
        </authorList>
    </citation>
    <scope>NUCLEOTIDE SEQUENCE [LARGE SCALE GENOMIC DNA]</scope>
</reference>
<dbReference type="EMBL" id="UYWY01023475">
    <property type="protein sequence ID" value="VDM47614.1"/>
    <property type="molecule type" value="Genomic_DNA"/>
</dbReference>
<dbReference type="AlphaFoldDB" id="A0A3P7H0M3"/>
<sequence>MKMYNGTDAMKKQEDNTVLVKAAWDKIMIEKSCCGVDSKIGDFNESGWYHLTKRRHHFPPACCPPNKDGTLMEFCPTISRYGDVCVSYDLAKSFQLLSIDPFGTAKKTHDVGAAMRKSKNPFRISQHISKLSHGLCVSLHSSRYCRMYDLIVSLHRQQSISERKITFLCIQWIEHMKRLKQEIRPVKVESDS</sequence>
<name>A0A3P7H0M3_TOXCA</name>